<dbReference type="EMBL" id="BAAATJ010000004">
    <property type="protein sequence ID" value="GAA2390326.1"/>
    <property type="molecule type" value="Genomic_DNA"/>
</dbReference>
<proteinExistence type="predicted"/>
<feature type="compositionally biased region" description="Basic and acidic residues" evidence="1">
    <location>
        <begin position="37"/>
        <end position="47"/>
    </location>
</feature>
<feature type="region of interest" description="Disordered" evidence="1">
    <location>
        <begin position="37"/>
        <end position="92"/>
    </location>
</feature>
<keyword evidence="3" id="KW-1185">Reference proteome</keyword>
<reference evidence="2 3" key="1">
    <citation type="journal article" date="2019" name="Int. J. Syst. Evol. Microbiol.">
        <title>The Global Catalogue of Microorganisms (GCM) 10K type strain sequencing project: providing services to taxonomists for standard genome sequencing and annotation.</title>
        <authorList>
            <consortium name="The Broad Institute Genomics Platform"/>
            <consortium name="The Broad Institute Genome Sequencing Center for Infectious Disease"/>
            <person name="Wu L."/>
            <person name="Ma J."/>
        </authorList>
    </citation>
    <scope>NUCLEOTIDE SEQUENCE [LARGE SCALE GENOMIC DNA]</scope>
    <source>
        <strain evidence="2 3">JCM 6921</strain>
    </source>
</reference>
<feature type="compositionally biased region" description="Basic and acidic residues" evidence="1">
    <location>
        <begin position="72"/>
        <end position="84"/>
    </location>
</feature>
<dbReference type="Proteomes" id="UP001500058">
    <property type="component" value="Unassembled WGS sequence"/>
</dbReference>
<evidence type="ECO:0000313" key="2">
    <source>
        <dbReference type="EMBL" id="GAA2390326.1"/>
    </source>
</evidence>
<evidence type="ECO:0000313" key="3">
    <source>
        <dbReference type="Proteomes" id="UP001500058"/>
    </source>
</evidence>
<gene>
    <name evidence="2" type="ORF">GCM10010420_12560</name>
</gene>
<comment type="caution">
    <text evidence="2">The sequence shown here is derived from an EMBL/GenBank/DDBJ whole genome shotgun (WGS) entry which is preliminary data.</text>
</comment>
<protein>
    <recommendedName>
        <fullName evidence="4">Transposase</fullName>
    </recommendedName>
</protein>
<organism evidence="2 3">
    <name type="scientific">Streptomyces glaucosporus</name>
    <dbReference type="NCBI Taxonomy" id="284044"/>
    <lineage>
        <taxon>Bacteria</taxon>
        <taxon>Bacillati</taxon>
        <taxon>Actinomycetota</taxon>
        <taxon>Actinomycetes</taxon>
        <taxon>Kitasatosporales</taxon>
        <taxon>Streptomycetaceae</taxon>
        <taxon>Streptomyces</taxon>
    </lineage>
</organism>
<evidence type="ECO:0000256" key="1">
    <source>
        <dbReference type="SAM" id="MobiDB-lite"/>
    </source>
</evidence>
<sequence length="92" mass="9582">MGAGRAADGFSSLVELMEKAGEWLTPVRPPVLCVDGKSRLQAPDRSRSGLPTTLEDGRSSVGGAEFDAQHAGGDEADARAHDLGEGFAEEDV</sequence>
<accession>A0ABN3HXR2</accession>
<name>A0ABN3HXR2_9ACTN</name>
<evidence type="ECO:0008006" key="4">
    <source>
        <dbReference type="Google" id="ProtNLM"/>
    </source>
</evidence>